<dbReference type="EMBL" id="OX459122">
    <property type="protein sequence ID" value="CAI9107102.1"/>
    <property type="molecule type" value="Genomic_DNA"/>
</dbReference>
<accession>A0AAV1DJW3</accession>
<dbReference type="Proteomes" id="UP001161247">
    <property type="component" value="Chromosome 5"/>
</dbReference>
<gene>
    <name evidence="1" type="ORF">OLC1_LOCUS15491</name>
</gene>
<name>A0AAV1DJW3_OLDCO</name>
<proteinExistence type="predicted"/>
<sequence length="230" mass="26453">MAASPNWIRIKRGRRQDTFDYCIFEVPPLKKAVFKLEKTCRRPEPFGRIGEVDDDLRKRFEKSPPIAPGEHIWIGEPMKIDDDNCAVLNFDRVDDEKFSSADEYFYDHYQLVIVAKDITVALAAGLPLVKLVEDVKEAQDSNEFDNLSDMDIDSEKSFGLQDVEHHKCPDMTKAKDSSELEKGIREASIKMNQKLTAPLHTNLGTKAFMILIIWHMQLTILKTKNIWTIL</sequence>
<evidence type="ECO:0000313" key="1">
    <source>
        <dbReference type="EMBL" id="CAI9107102.1"/>
    </source>
</evidence>
<protein>
    <submittedName>
        <fullName evidence="1">OLC1v1006388C2</fullName>
    </submittedName>
</protein>
<organism evidence="1 2">
    <name type="scientific">Oldenlandia corymbosa var. corymbosa</name>
    <dbReference type="NCBI Taxonomy" id="529605"/>
    <lineage>
        <taxon>Eukaryota</taxon>
        <taxon>Viridiplantae</taxon>
        <taxon>Streptophyta</taxon>
        <taxon>Embryophyta</taxon>
        <taxon>Tracheophyta</taxon>
        <taxon>Spermatophyta</taxon>
        <taxon>Magnoliopsida</taxon>
        <taxon>eudicotyledons</taxon>
        <taxon>Gunneridae</taxon>
        <taxon>Pentapetalae</taxon>
        <taxon>asterids</taxon>
        <taxon>lamiids</taxon>
        <taxon>Gentianales</taxon>
        <taxon>Rubiaceae</taxon>
        <taxon>Rubioideae</taxon>
        <taxon>Spermacoceae</taxon>
        <taxon>Hedyotis-Oldenlandia complex</taxon>
        <taxon>Oldenlandia</taxon>
    </lineage>
</organism>
<reference evidence="1" key="1">
    <citation type="submission" date="2023-03" db="EMBL/GenBank/DDBJ databases">
        <authorList>
            <person name="Julca I."/>
        </authorList>
    </citation>
    <scope>NUCLEOTIDE SEQUENCE</scope>
</reference>
<evidence type="ECO:0000313" key="2">
    <source>
        <dbReference type="Proteomes" id="UP001161247"/>
    </source>
</evidence>
<keyword evidence="2" id="KW-1185">Reference proteome</keyword>
<dbReference type="AlphaFoldDB" id="A0AAV1DJW3"/>